<name>A0ABU8ET65_9GAMM</name>
<accession>A0ABU8ET65</accession>
<dbReference type="EMBL" id="JBAWKS010000001">
    <property type="protein sequence ID" value="MEI4549970.1"/>
    <property type="molecule type" value="Genomic_DNA"/>
</dbReference>
<evidence type="ECO:0000313" key="3">
    <source>
        <dbReference type="EMBL" id="MEI4549970.1"/>
    </source>
</evidence>
<dbReference type="SUPFAM" id="SSF53807">
    <property type="entry name" value="Helical backbone' metal receptor"/>
    <property type="match status" value="1"/>
</dbReference>
<evidence type="ECO:0000259" key="2">
    <source>
        <dbReference type="PROSITE" id="PS50983"/>
    </source>
</evidence>
<dbReference type="InterPro" id="IPR002491">
    <property type="entry name" value="ABC_transptr_periplasmic_BD"/>
</dbReference>
<feature type="domain" description="Fe/B12 periplasmic-binding" evidence="2">
    <location>
        <begin position="27"/>
        <end position="276"/>
    </location>
</feature>
<dbReference type="Gene3D" id="3.40.50.1980">
    <property type="entry name" value="Nitrogenase molybdenum iron protein domain"/>
    <property type="match status" value="2"/>
</dbReference>
<protein>
    <submittedName>
        <fullName evidence="3">Cobalamin-binding protein</fullName>
    </submittedName>
</protein>
<dbReference type="NCBIfam" id="NF038402">
    <property type="entry name" value="TroA_like"/>
    <property type="match status" value="1"/>
</dbReference>
<keyword evidence="4" id="KW-1185">Reference proteome</keyword>
<dbReference type="PANTHER" id="PTHR30535:SF34">
    <property type="entry name" value="MOLYBDATE-BINDING PROTEIN MOLA"/>
    <property type="match status" value="1"/>
</dbReference>
<evidence type="ECO:0000313" key="4">
    <source>
        <dbReference type="Proteomes" id="UP001382455"/>
    </source>
</evidence>
<dbReference type="RefSeq" id="WP_336435332.1">
    <property type="nucleotide sequence ID" value="NZ_JBAWKS010000001.1"/>
</dbReference>
<dbReference type="PANTHER" id="PTHR30535">
    <property type="entry name" value="VITAMIN B12-BINDING PROTEIN"/>
    <property type="match status" value="1"/>
</dbReference>
<dbReference type="InterPro" id="IPR050902">
    <property type="entry name" value="ABC_Transporter_SBP"/>
</dbReference>
<organism evidence="3 4">
    <name type="scientific">Pseudoalteromonas spongiae</name>
    <dbReference type="NCBI Taxonomy" id="298657"/>
    <lineage>
        <taxon>Bacteria</taxon>
        <taxon>Pseudomonadati</taxon>
        <taxon>Pseudomonadota</taxon>
        <taxon>Gammaproteobacteria</taxon>
        <taxon>Alteromonadales</taxon>
        <taxon>Pseudoalteromonadaceae</taxon>
        <taxon>Pseudoalteromonas</taxon>
    </lineage>
</organism>
<evidence type="ECO:0000256" key="1">
    <source>
        <dbReference type="ARBA" id="ARBA00022729"/>
    </source>
</evidence>
<proteinExistence type="predicted"/>
<comment type="caution">
    <text evidence="3">The sequence shown here is derived from an EMBL/GenBank/DDBJ whole genome shotgun (WGS) entry which is preliminary data.</text>
</comment>
<dbReference type="PROSITE" id="PS50983">
    <property type="entry name" value="FE_B12_PBP"/>
    <property type="match status" value="1"/>
</dbReference>
<gene>
    <name evidence="3" type="ORF">WAE96_09830</name>
</gene>
<keyword evidence="1" id="KW-0732">Signal</keyword>
<dbReference type="InterPro" id="IPR054828">
    <property type="entry name" value="Vit_B12_bind_prot"/>
</dbReference>
<dbReference type="Pfam" id="PF01497">
    <property type="entry name" value="Peripla_BP_2"/>
    <property type="match status" value="1"/>
</dbReference>
<sequence>MPRLTISKLIFVFTLWLSLPLSATPKRIASLAPHLTEWTYSLGLGENIVAVSSYSDFPEDAKKHPEIADANGINLAKLVELNPDLVLVWRSNAKLGQIEKMKKLGLNVFISNPHTLEDIENEVLALGETLNAKNKAIDYTSQFKREISELKTRYQKEKPATAFFQLWHTPIMTANKHTLVNQIFDICGLSNVFSDSSVNYPTVNKEQVMLKQPEFIVISEMDEDNTQAKIWRDMNSIPAVKKGQIIKLNPDHLHRYTNRVLIAANELCEKVSAFQN</sequence>
<reference evidence="3 4" key="1">
    <citation type="submission" date="2023-12" db="EMBL/GenBank/DDBJ databases">
        <title>Friends and Foes: Symbiotic and Algicidal bacterial influence on Karenia brevis blooms.</title>
        <authorList>
            <person name="Fei C."/>
            <person name="Mohamed A.R."/>
            <person name="Booker A."/>
            <person name="Arshad M."/>
            <person name="Klass S."/>
            <person name="Ahn S."/>
            <person name="Gilbert P.M."/>
            <person name="Heil C.A."/>
            <person name="Martinez J.M."/>
            <person name="Amin S.A."/>
        </authorList>
    </citation>
    <scope>NUCLEOTIDE SEQUENCE [LARGE SCALE GENOMIC DNA]</scope>
    <source>
        <strain evidence="3 4">CE15</strain>
    </source>
</reference>
<dbReference type="CDD" id="cd01144">
    <property type="entry name" value="BtuF"/>
    <property type="match status" value="1"/>
</dbReference>
<dbReference type="Proteomes" id="UP001382455">
    <property type="component" value="Unassembled WGS sequence"/>
</dbReference>